<evidence type="ECO:0000313" key="2">
    <source>
        <dbReference type="EMBL" id="KAE8163593.1"/>
    </source>
</evidence>
<keyword evidence="1" id="KW-1133">Transmembrane helix</keyword>
<name>A0A5N6UYQ4_ASPTM</name>
<keyword evidence="1" id="KW-0472">Membrane</keyword>
<dbReference type="AlphaFoldDB" id="A0A5N6UYQ4"/>
<sequence length="163" mass="19213">MRYGRNPSHVAGRIPRRGWRLSYSRFSLLPLYADSSALTRALRFSYLPFFWDVPEMSETFGVGKSWLEPQRMRRSEDRLTLSSVPLFTFGHRVSFSWLVMVDIHLVGRIVSGKVHKHFLDRPMYAIFVPALARKGSVFGGFVPLLLWFYFLHLIDFRILEYFF</sequence>
<dbReference type="EMBL" id="ML738616">
    <property type="protein sequence ID" value="KAE8163593.1"/>
    <property type="molecule type" value="Genomic_DNA"/>
</dbReference>
<evidence type="ECO:0000256" key="1">
    <source>
        <dbReference type="SAM" id="Phobius"/>
    </source>
</evidence>
<proteinExistence type="predicted"/>
<evidence type="ECO:0000313" key="3">
    <source>
        <dbReference type="Proteomes" id="UP000326950"/>
    </source>
</evidence>
<keyword evidence="1" id="KW-0812">Transmembrane</keyword>
<keyword evidence="3" id="KW-1185">Reference proteome</keyword>
<accession>A0A5N6UYQ4</accession>
<organism evidence="2 3">
    <name type="scientific">Aspergillus tamarii</name>
    <dbReference type="NCBI Taxonomy" id="41984"/>
    <lineage>
        <taxon>Eukaryota</taxon>
        <taxon>Fungi</taxon>
        <taxon>Dikarya</taxon>
        <taxon>Ascomycota</taxon>
        <taxon>Pezizomycotina</taxon>
        <taxon>Eurotiomycetes</taxon>
        <taxon>Eurotiomycetidae</taxon>
        <taxon>Eurotiales</taxon>
        <taxon>Aspergillaceae</taxon>
        <taxon>Aspergillus</taxon>
        <taxon>Aspergillus subgen. Circumdati</taxon>
    </lineage>
</organism>
<gene>
    <name evidence="2" type="ORF">BDV40DRAFT_135517</name>
</gene>
<dbReference type="OrthoDB" id="10403489at2759"/>
<feature type="transmembrane region" description="Helical" evidence="1">
    <location>
        <begin position="137"/>
        <end position="154"/>
    </location>
</feature>
<protein>
    <submittedName>
        <fullName evidence="2">Uncharacterized protein</fullName>
    </submittedName>
</protein>
<dbReference type="Proteomes" id="UP000326950">
    <property type="component" value="Unassembled WGS sequence"/>
</dbReference>
<reference evidence="2 3" key="1">
    <citation type="submission" date="2019-04" db="EMBL/GenBank/DDBJ databases">
        <title>Friends and foes A comparative genomics study of 23 Aspergillus species from section Flavi.</title>
        <authorList>
            <consortium name="DOE Joint Genome Institute"/>
            <person name="Kjaerbolling I."/>
            <person name="Vesth T."/>
            <person name="Frisvad J.C."/>
            <person name="Nybo J.L."/>
            <person name="Theobald S."/>
            <person name="Kildgaard S."/>
            <person name="Isbrandt T."/>
            <person name="Kuo A."/>
            <person name="Sato A."/>
            <person name="Lyhne E.K."/>
            <person name="Kogle M.E."/>
            <person name="Wiebenga A."/>
            <person name="Kun R.S."/>
            <person name="Lubbers R.J."/>
            <person name="Makela M.R."/>
            <person name="Barry K."/>
            <person name="Chovatia M."/>
            <person name="Clum A."/>
            <person name="Daum C."/>
            <person name="Haridas S."/>
            <person name="He G."/>
            <person name="LaButti K."/>
            <person name="Lipzen A."/>
            <person name="Mondo S."/>
            <person name="Riley R."/>
            <person name="Salamov A."/>
            <person name="Simmons B.A."/>
            <person name="Magnuson J.K."/>
            <person name="Henrissat B."/>
            <person name="Mortensen U.H."/>
            <person name="Larsen T.O."/>
            <person name="Devries R.P."/>
            <person name="Grigoriev I.V."/>
            <person name="Machida M."/>
            <person name="Baker S.E."/>
            <person name="Andersen M.R."/>
        </authorList>
    </citation>
    <scope>NUCLEOTIDE SEQUENCE [LARGE SCALE GENOMIC DNA]</scope>
    <source>
        <strain evidence="2 3">CBS 117626</strain>
    </source>
</reference>